<sequence length="327" mass="38206">MRRQLEKLEKEEANENGMTEVELENFEPLPEYVECYKLENGAKRFFKASHPQEFYISETYIVTLSRTEFALRQPYFLDVDHRVVQDFEGNTFGLPSGNIALSTATRVDFRFFVCGEIVYFINSGSYEIDIVNRGKFVTIVLEDDMELPESVYAKPNCPIYLMHGNVLMTIKDNLLHKLQYLEFVNDYDVKSIRGHGGFGYVFEAANKHDQWTYAVKRIAVDKEDLERGRREAQSMVRLEHPGIVRYFHSWVEEPPEGWQHDADARLLKSIGWSGDRLLCGVSLANWLENNQEQCSRVPARMRFWLRQIVEAVGYIHDCNMIHRDLKV</sequence>
<keyword evidence="2" id="KW-0547">Nucleotide-binding</keyword>
<keyword evidence="6" id="KW-1185">Reference proteome</keyword>
<dbReference type="InterPro" id="IPR011009">
    <property type="entry name" value="Kinase-like_dom_sf"/>
</dbReference>
<dbReference type="Proteomes" id="UP000005239">
    <property type="component" value="Unassembled WGS sequence"/>
</dbReference>
<keyword evidence="4" id="KW-0067">ATP-binding</keyword>
<dbReference type="Gene3D" id="1.10.510.10">
    <property type="entry name" value="Transferase(Phosphotransferase) domain 1"/>
    <property type="match status" value="1"/>
</dbReference>
<dbReference type="GO" id="GO:0006446">
    <property type="term" value="P:regulation of translational initiation"/>
    <property type="evidence" value="ECO:0000318"/>
    <property type="project" value="GO_Central"/>
</dbReference>
<accession>A0A8R1UP98</accession>
<dbReference type="GO" id="GO:0005524">
    <property type="term" value="F:ATP binding"/>
    <property type="evidence" value="ECO:0007669"/>
    <property type="project" value="UniProtKB-KW"/>
</dbReference>
<evidence type="ECO:0000256" key="3">
    <source>
        <dbReference type="ARBA" id="ARBA00022777"/>
    </source>
</evidence>
<dbReference type="GO" id="GO:0004694">
    <property type="term" value="F:eukaryotic translation initiation factor 2alpha kinase activity"/>
    <property type="evidence" value="ECO:0000318"/>
    <property type="project" value="GO_Central"/>
</dbReference>
<evidence type="ECO:0000256" key="1">
    <source>
        <dbReference type="ARBA" id="ARBA00022679"/>
    </source>
</evidence>
<reference evidence="6" key="1">
    <citation type="journal article" date="2008" name="Nat. Genet.">
        <title>The Pristionchus pacificus genome provides a unique perspective on nematode lifestyle and parasitism.</title>
        <authorList>
            <person name="Dieterich C."/>
            <person name="Clifton S.W."/>
            <person name="Schuster L.N."/>
            <person name="Chinwalla A."/>
            <person name="Delehaunty K."/>
            <person name="Dinkelacker I."/>
            <person name="Fulton L."/>
            <person name="Fulton R."/>
            <person name="Godfrey J."/>
            <person name="Minx P."/>
            <person name="Mitreva M."/>
            <person name="Roeseler W."/>
            <person name="Tian H."/>
            <person name="Witte H."/>
            <person name="Yang S.P."/>
            <person name="Wilson R.K."/>
            <person name="Sommer R.J."/>
        </authorList>
    </citation>
    <scope>NUCLEOTIDE SEQUENCE [LARGE SCALE GENOMIC DNA]</scope>
    <source>
        <strain evidence="6">PS312</strain>
    </source>
</reference>
<organism evidence="5 6">
    <name type="scientific">Pristionchus pacificus</name>
    <name type="common">Parasitic nematode worm</name>
    <dbReference type="NCBI Taxonomy" id="54126"/>
    <lineage>
        <taxon>Eukaryota</taxon>
        <taxon>Metazoa</taxon>
        <taxon>Ecdysozoa</taxon>
        <taxon>Nematoda</taxon>
        <taxon>Chromadorea</taxon>
        <taxon>Rhabditida</taxon>
        <taxon>Rhabditina</taxon>
        <taxon>Diplogasteromorpha</taxon>
        <taxon>Diplogasteroidea</taxon>
        <taxon>Neodiplogasteridae</taxon>
        <taxon>Pristionchus</taxon>
    </lineage>
</organism>
<keyword evidence="3" id="KW-0418">Kinase</keyword>
<keyword evidence="1" id="KW-0808">Transferase</keyword>
<proteinExistence type="predicted"/>
<dbReference type="GO" id="GO:0005737">
    <property type="term" value="C:cytoplasm"/>
    <property type="evidence" value="ECO:0000318"/>
    <property type="project" value="GO_Central"/>
</dbReference>
<dbReference type="GO" id="GO:0017148">
    <property type="term" value="P:negative regulation of translation"/>
    <property type="evidence" value="ECO:0000318"/>
    <property type="project" value="GO_Central"/>
</dbReference>
<dbReference type="GO" id="GO:0005634">
    <property type="term" value="C:nucleus"/>
    <property type="evidence" value="ECO:0000318"/>
    <property type="project" value="GO_Central"/>
</dbReference>
<evidence type="ECO:0000256" key="4">
    <source>
        <dbReference type="ARBA" id="ARBA00022840"/>
    </source>
</evidence>
<dbReference type="PANTHER" id="PTHR11042:SF91">
    <property type="entry name" value="EUKARYOTIC TRANSLATION INITIATION FACTOR 2-ALPHA KINASE"/>
    <property type="match status" value="1"/>
</dbReference>
<name>A0A2A6CUZ6_PRIPA</name>
<dbReference type="PROSITE" id="PS50011">
    <property type="entry name" value="PROTEIN_KINASE_DOM"/>
    <property type="match status" value="1"/>
</dbReference>
<dbReference type="SUPFAM" id="SSF56112">
    <property type="entry name" value="Protein kinase-like (PK-like)"/>
    <property type="match status" value="1"/>
</dbReference>
<dbReference type="PANTHER" id="PTHR11042">
    <property type="entry name" value="EUKARYOTIC TRANSLATION INITIATION FACTOR 2-ALPHA KINASE EIF2-ALPHA KINASE -RELATED"/>
    <property type="match status" value="1"/>
</dbReference>
<dbReference type="InterPro" id="IPR000719">
    <property type="entry name" value="Prot_kinase_dom"/>
</dbReference>
<dbReference type="FunFam" id="3.30.200.20:FF:000706">
    <property type="entry name" value="Protein kinase"/>
    <property type="match status" value="1"/>
</dbReference>
<gene>
    <name evidence="5" type="primary">WBGene00272076</name>
</gene>
<dbReference type="OrthoDB" id="1405469at2759"/>
<dbReference type="AlphaFoldDB" id="A0A2A6CUZ6"/>
<protein>
    <submittedName>
        <fullName evidence="5">Protein kinase domain-containing protein</fullName>
    </submittedName>
</protein>
<dbReference type="Gene3D" id="3.30.200.20">
    <property type="entry name" value="Phosphorylase Kinase, domain 1"/>
    <property type="match status" value="1"/>
</dbReference>
<evidence type="ECO:0000313" key="5">
    <source>
        <dbReference type="EnsemblMetazoa" id="PPA33707.1"/>
    </source>
</evidence>
<dbReference type="Pfam" id="PF00069">
    <property type="entry name" value="Pkinase"/>
    <property type="match status" value="1"/>
</dbReference>
<reference evidence="5" key="2">
    <citation type="submission" date="2022-06" db="UniProtKB">
        <authorList>
            <consortium name="EnsemblMetazoa"/>
        </authorList>
    </citation>
    <scope>IDENTIFICATION</scope>
    <source>
        <strain evidence="5">PS312</strain>
    </source>
</reference>
<accession>A0A2A6CUZ6</accession>
<evidence type="ECO:0000256" key="2">
    <source>
        <dbReference type="ARBA" id="ARBA00022741"/>
    </source>
</evidence>
<evidence type="ECO:0000313" key="6">
    <source>
        <dbReference type="Proteomes" id="UP000005239"/>
    </source>
</evidence>
<dbReference type="EnsemblMetazoa" id="PPA33707.1">
    <property type="protein sequence ID" value="PPA33707.1"/>
    <property type="gene ID" value="WBGene00272076"/>
</dbReference>
<dbReference type="InterPro" id="IPR050339">
    <property type="entry name" value="CC_SR_Kinase"/>
</dbReference>